<comment type="caution">
    <text evidence="2">The sequence shown here is derived from an EMBL/GenBank/DDBJ whole genome shotgun (WGS) entry which is preliminary data.</text>
</comment>
<feature type="binding site" evidence="1">
    <location>
        <position position="47"/>
    </location>
    <ligand>
        <name>Mg(2+)</name>
        <dbReference type="ChEBI" id="CHEBI:18420"/>
        <label>1</label>
    </ligand>
</feature>
<organism evidence="2 3">
    <name type="scientific">Anaerobutyricum hallii</name>
    <dbReference type="NCBI Taxonomy" id="39488"/>
    <lineage>
        <taxon>Bacteria</taxon>
        <taxon>Bacillati</taxon>
        <taxon>Bacillota</taxon>
        <taxon>Clostridia</taxon>
        <taxon>Lachnospirales</taxon>
        <taxon>Lachnospiraceae</taxon>
        <taxon>Anaerobutyricum</taxon>
    </lineage>
</organism>
<feature type="binding site" evidence="1">
    <location>
        <position position="224"/>
    </location>
    <ligand>
        <name>Mg(2+)</name>
        <dbReference type="ChEBI" id="CHEBI:18420"/>
        <label>1</label>
    </ligand>
</feature>
<dbReference type="Proteomes" id="UP000286561">
    <property type="component" value="Unassembled WGS sequence"/>
</dbReference>
<keyword evidence="1" id="KW-0479">Metal-binding</keyword>
<dbReference type="PANTHER" id="PTHR16222:SF12">
    <property type="entry name" value="ADP-RIBOSYLGLYCOHYDROLASE-RELATED"/>
    <property type="match status" value="1"/>
</dbReference>
<reference evidence="2 3" key="1">
    <citation type="submission" date="2018-08" db="EMBL/GenBank/DDBJ databases">
        <title>A genome reference for cultivated species of the human gut microbiota.</title>
        <authorList>
            <person name="Zou Y."/>
            <person name="Xue W."/>
            <person name="Luo G."/>
        </authorList>
    </citation>
    <scope>NUCLEOTIDE SEQUENCE [LARGE SCALE GENOMIC DNA]</scope>
    <source>
        <strain evidence="2 3">AM48-23BH</strain>
    </source>
</reference>
<dbReference type="GO" id="GO:0016787">
    <property type="term" value="F:hydrolase activity"/>
    <property type="evidence" value="ECO:0007669"/>
    <property type="project" value="UniProtKB-KW"/>
</dbReference>
<feature type="binding site" evidence="1">
    <location>
        <position position="226"/>
    </location>
    <ligand>
        <name>Mg(2+)</name>
        <dbReference type="ChEBI" id="CHEBI:18420"/>
        <label>1</label>
    </ligand>
</feature>
<gene>
    <name evidence="2" type="ORF">DW972_05860</name>
</gene>
<evidence type="ECO:0000313" key="2">
    <source>
        <dbReference type="EMBL" id="RGZ83690.1"/>
    </source>
</evidence>
<feature type="binding site" evidence="1">
    <location>
        <position position="46"/>
    </location>
    <ligand>
        <name>Mg(2+)</name>
        <dbReference type="ChEBI" id="CHEBI:18420"/>
        <label>1</label>
    </ligand>
</feature>
<feature type="binding site" evidence="1">
    <location>
        <position position="227"/>
    </location>
    <ligand>
        <name>Mg(2+)</name>
        <dbReference type="ChEBI" id="CHEBI:18420"/>
        <label>1</label>
    </ligand>
</feature>
<dbReference type="PANTHER" id="PTHR16222">
    <property type="entry name" value="ADP-RIBOSYLGLYCOHYDROLASE"/>
    <property type="match status" value="1"/>
</dbReference>
<dbReference type="InterPro" id="IPR050792">
    <property type="entry name" value="ADP-ribosylglycohydrolase"/>
</dbReference>
<dbReference type="AlphaFoldDB" id="A0A413PYW5"/>
<accession>A0A413PYW5</accession>
<comment type="cofactor">
    <cofactor evidence="1">
        <name>Mg(2+)</name>
        <dbReference type="ChEBI" id="CHEBI:18420"/>
    </cofactor>
    <text evidence="1">Binds 2 magnesium ions per subunit.</text>
</comment>
<feature type="binding site" evidence="1">
    <location>
        <position position="45"/>
    </location>
    <ligand>
        <name>Mg(2+)</name>
        <dbReference type="ChEBI" id="CHEBI:18420"/>
        <label>1</label>
    </ligand>
</feature>
<evidence type="ECO:0000313" key="3">
    <source>
        <dbReference type="Proteomes" id="UP000286561"/>
    </source>
</evidence>
<dbReference type="EMBL" id="QSEP01000025">
    <property type="protein sequence ID" value="RGZ83690.1"/>
    <property type="molecule type" value="Genomic_DNA"/>
</dbReference>
<sequence length="266" mass="30338">MKGEKLMAVIGAVLGDIAGSQFEFNRPENLDYKHCELFTNRCSYTDDTIMTLAVKKAILENADFTKTMREIGQPYPYSGYGGRFYEWMYGENPKPYNSFGNGSAMRVSFVGEHFDALEDVISMAEKSAEVTHNHPEGIKGAVVTAVCIWMARHGKTKEDIFQYVLEQYPAEKYEYSIAVPLDELEKIYQWNETCMGSVPAAMRCFYESDSYESFLRNVFRLKCDSDTLAAIGGAVAEEYYGWTGFYNEDELLKKYLDANLYNLVKL</sequence>
<keyword evidence="2" id="KW-0378">Hydrolase</keyword>
<dbReference type="InterPro" id="IPR005502">
    <property type="entry name" value="Ribosyl_crysJ1"/>
</dbReference>
<evidence type="ECO:0000256" key="1">
    <source>
        <dbReference type="PIRSR" id="PIRSR605502-1"/>
    </source>
</evidence>
<proteinExistence type="predicted"/>
<dbReference type="InterPro" id="IPR036705">
    <property type="entry name" value="Ribosyl_crysJ1_sf"/>
</dbReference>
<dbReference type="Pfam" id="PF03747">
    <property type="entry name" value="ADP_ribosyl_GH"/>
    <property type="match status" value="1"/>
</dbReference>
<protein>
    <submittedName>
        <fullName evidence="2">ADP-ribosylglycohydrolase family protein</fullName>
    </submittedName>
</protein>
<dbReference type="GO" id="GO:0046872">
    <property type="term" value="F:metal ion binding"/>
    <property type="evidence" value="ECO:0007669"/>
    <property type="project" value="UniProtKB-KW"/>
</dbReference>
<keyword evidence="1" id="KW-0460">Magnesium</keyword>
<dbReference type="SUPFAM" id="SSF101478">
    <property type="entry name" value="ADP-ribosylglycohydrolase"/>
    <property type="match status" value="1"/>
</dbReference>
<dbReference type="Gene3D" id="1.10.4080.10">
    <property type="entry name" value="ADP-ribosylation/Crystallin J1"/>
    <property type="match status" value="1"/>
</dbReference>
<name>A0A413PYW5_9FIRM</name>